<keyword evidence="4" id="KW-1185">Reference proteome</keyword>
<dbReference type="Pfam" id="PF11716">
    <property type="entry name" value="MDMPI_N"/>
    <property type="match status" value="1"/>
</dbReference>
<dbReference type="InterPro" id="IPR024344">
    <property type="entry name" value="MDMPI_metal-binding"/>
</dbReference>
<dbReference type="GO" id="GO:0046872">
    <property type="term" value="F:metal ion binding"/>
    <property type="evidence" value="ECO:0007669"/>
    <property type="project" value="InterPro"/>
</dbReference>
<dbReference type="Proteomes" id="UP000502996">
    <property type="component" value="Chromosome"/>
</dbReference>
<evidence type="ECO:0000259" key="1">
    <source>
        <dbReference type="Pfam" id="PF07398"/>
    </source>
</evidence>
<dbReference type="AlphaFoldDB" id="A0A6G6WJL8"/>
<dbReference type="RefSeq" id="WP_165237644.1">
    <property type="nucleotide sequence ID" value="NZ_CP049257.1"/>
</dbReference>
<reference evidence="3 4" key="1">
    <citation type="submission" date="2020-02" db="EMBL/GenBank/DDBJ databases">
        <title>Full genome sequence of Nocardioides sp. R-3366.</title>
        <authorList>
            <person name="Im W.-T."/>
        </authorList>
    </citation>
    <scope>NUCLEOTIDE SEQUENCE [LARGE SCALE GENOMIC DNA]</scope>
    <source>
        <strain evidence="3 4">R-3366</strain>
    </source>
</reference>
<dbReference type="GO" id="GO:0016853">
    <property type="term" value="F:isomerase activity"/>
    <property type="evidence" value="ECO:0007669"/>
    <property type="project" value="UniProtKB-KW"/>
</dbReference>
<dbReference type="InterPro" id="IPR010872">
    <property type="entry name" value="MDMPI_C-term_domain"/>
</dbReference>
<evidence type="ECO:0000259" key="2">
    <source>
        <dbReference type="Pfam" id="PF11716"/>
    </source>
</evidence>
<feature type="domain" description="MDMPI C-terminal" evidence="1">
    <location>
        <begin position="155"/>
        <end position="247"/>
    </location>
</feature>
<dbReference type="NCBIfam" id="TIGR03083">
    <property type="entry name" value="maleylpyruvate isomerase family mycothiol-dependent enzyme"/>
    <property type="match status" value="1"/>
</dbReference>
<organism evidence="3 4">
    <name type="scientific">Nocardioides anomalus</name>
    <dbReference type="NCBI Taxonomy" id="2712223"/>
    <lineage>
        <taxon>Bacteria</taxon>
        <taxon>Bacillati</taxon>
        <taxon>Actinomycetota</taxon>
        <taxon>Actinomycetes</taxon>
        <taxon>Propionibacteriales</taxon>
        <taxon>Nocardioidaceae</taxon>
        <taxon>Nocardioides</taxon>
    </lineage>
</organism>
<dbReference type="PANTHER" id="PTHR40758">
    <property type="entry name" value="CONSERVED PROTEIN"/>
    <property type="match status" value="1"/>
</dbReference>
<protein>
    <submittedName>
        <fullName evidence="3">Maleylpyruvate isomerase family mycothiol-dependent enzyme</fullName>
    </submittedName>
</protein>
<evidence type="ECO:0000313" key="3">
    <source>
        <dbReference type="EMBL" id="QIG45260.1"/>
    </source>
</evidence>
<dbReference type="SUPFAM" id="SSF109854">
    <property type="entry name" value="DinB/YfiT-like putative metalloenzymes"/>
    <property type="match status" value="1"/>
</dbReference>
<accession>A0A6G6WJL8</accession>
<dbReference type="PANTHER" id="PTHR40758:SF1">
    <property type="entry name" value="CONSERVED PROTEIN"/>
    <property type="match status" value="1"/>
</dbReference>
<evidence type="ECO:0000313" key="4">
    <source>
        <dbReference type="Proteomes" id="UP000502996"/>
    </source>
</evidence>
<proteinExistence type="predicted"/>
<dbReference type="InterPro" id="IPR034660">
    <property type="entry name" value="DinB/YfiT-like"/>
</dbReference>
<dbReference type="Pfam" id="PF07398">
    <property type="entry name" value="MDMPI_C"/>
    <property type="match status" value="1"/>
</dbReference>
<keyword evidence="3" id="KW-0670">Pyruvate</keyword>
<name>A0A6G6WJL8_9ACTN</name>
<keyword evidence="3" id="KW-0413">Isomerase</keyword>
<dbReference type="GO" id="GO:0005886">
    <property type="term" value="C:plasma membrane"/>
    <property type="evidence" value="ECO:0007669"/>
    <property type="project" value="TreeGrafter"/>
</dbReference>
<dbReference type="EMBL" id="CP049257">
    <property type="protein sequence ID" value="QIG45260.1"/>
    <property type="molecule type" value="Genomic_DNA"/>
</dbReference>
<gene>
    <name evidence="3" type="ORF">G5V58_23120</name>
</gene>
<dbReference type="InterPro" id="IPR017517">
    <property type="entry name" value="Maleyloyr_isom"/>
</dbReference>
<feature type="domain" description="Mycothiol-dependent maleylpyruvate isomerase metal-binding" evidence="2">
    <location>
        <begin position="14"/>
        <end position="136"/>
    </location>
</feature>
<sequence length="257" mass="27836">MPTQLTTAQHLAGLREAASAFTTYADRAGVDAPVPTCPEWTVLDLVAHQGMVHRWAAALVRGRHPDDDEVTGFEAAGRAAADPTGWLAEGVADLASALEAAPETLDAPVFLLDAPRPAAFWARRQCHETSVHAVDALAAALGRPPRADEVWLDPELAGDGIDELLGGFLTRPRSRLRCEEDALLVVRPDDVTDWWSVELGPRPARTTRHGGAEPPEADWELTGGAVELYLRLWNRTDAAGSEGPADQWRHLTAVRWS</sequence>
<dbReference type="KEGG" id="nano:G5V58_23120"/>
<dbReference type="Gene3D" id="1.20.120.450">
    <property type="entry name" value="dinb family like domain"/>
    <property type="match status" value="1"/>
</dbReference>